<dbReference type="Pfam" id="PF00563">
    <property type="entry name" value="EAL"/>
    <property type="match status" value="1"/>
</dbReference>
<feature type="domain" description="EAL" evidence="1">
    <location>
        <begin position="1"/>
        <end position="118"/>
    </location>
</feature>
<dbReference type="PANTHER" id="PTHR33121">
    <property type="entry name" value="CYCLIC DI-GMP PHOSPHODIESTERASE PDEF"/>
    <property type="match status" value="1"/>
</dbReference>
<dbReference type="InterPro" id="IPR050706">
    <property type="entry name" value="Cyclic-di-GMP_PDE-like"/>
</dbReference>
<accession>A0ABX8WW88</accession>
<gene>
    <name evidence="2" type="ORF">K2F26_17640</name>
</gene>
<dbReference type="InterPro" id="IPR035919">
    <property type="entry name" value="EAL_sf"/>
</dbReference>
<reference evidence="2 3" key="1">
    <citation type="journal article" date="2022" name="J. Am. Chem. Soc.">
        <title>Biosynthesis of Guanitoxin Enables Global Environmental Detection in Freshwater Cyanobacteria.</title>
        <authorList>
            <person name="Lima S.T."/>
            <person name="Fallon T.R."/>
            <person name="Cordoza J.L."/>
            <person name="Chekan J.R."/>
            <person name="Delbaje E."/>
            <person name="Hopiavuori A.R."/>
            <person name="Alvarenga D.O."/>
            <person name="Wood S.M."/>
            <person name="Luhavaya H."/>
            <person name="Baumgartner J.T."/>
            <person name="Dorr F.A."/>
            <person name="Etchegaray A."/>
            <person name="Pinto E."/>
            <person name="McKinnie S.M.K."/>
            <person name="Fiore M.F."/>
            <person name="Moore B.S."/>
        </authorList>
    </citation>
    <scope>NUCLEOTIDE SEQUENCE [LARGE SCALE GENOMIC DNA]</scope>
    <source>
        <strain evidence="2 3">ITEP-024</strain>
    </source>
</reference>
<dbReference type="CDD" id="cd01948">
    <property type="entry name" value="EAL"/>
    <property type="match status" value="1"/>
</dbReference>
<evidence type="ECO:0000259" key="1">
    <source>
        <dbReference type="PROSITE" id="PS50883"/>
    </source>
</evidence>
<dbReference type="EMBL" id="CP080598">
    <property type="protein sequence ID" value="QYX30687.1"/>
    <property type="molecule type" value="Genomic_DNA"/>
</dbReference>
<evidence type="ECO:0000313" key="3">
    <source>
        <dbReference type="Proteomes" id="UP000826540"/>
    </source>
</evidence>
<dbReference type="PANTHER" id="PTHR33121:SF71">
    <property type="entry name" value="OXYGEN SENSOR PROTEIN DOSP"/>
    <property type="match status" value="1"/>
</dbReference>
<dbReference type="Gene3D" id="3.20.20.450">
    <property type="entry name" value="EAL domain"/>
    <property type="match status" value="1"/>
</dbReference>
<protein>
    <submittedName>
        <fullName evidence="2">EAL domain-containing protein</fullName>
    </submittedName>
</protein>
<dbReference type="Proteomes" id="UP000826540">
    <property type="component" value="Chromosome"/>
</dbReference>
<dbReference type="InterPro" id="IPR001633">
    <property type="entry name" value="EAL_dom"/>
</dbReference>
<organism evidence="2 3">
    <name type="scientific">Sphaerospermopsis torques-reginae ITEP-024</name>
    <dbReference type="NCBI Taxonomy" id="984208"/>
    <lineage>
        <taxon>Bacteria</taxon>
        <taxon>Bacillati</taxon>
        <taxon>Cyanobacteriota</taxon>
        <taxon>Cyanophyceae</taxon>
        <taxon>Nostocales</taxon>
        <taxon>Aphanizomenonaceae</taxon>
        <taxon>Sphaerospermopsis</taxon>
        <taxon>Sphaerospermopsis torques-reginae</taxon>
    </lineage>
</organism>
<dbReference type="SUPFAM" id="SSF141868">
    <property type="entry name" value="EAL domain-like"/>
    <property type="match status" value="1"/>
</dbReference>
<dbReference type="PROSITE" id="PS50883">
    <property type="entry name" value="EAL"/>
    <property type="match status" value="1"/>
</dbReference>
<keyword evidence="3" id="KW-1185">Reference proteome</keyword>
<proteinExistence type="predicted"/>
<name>A0ABX8WW88_9CYAN</name>
<evidence type="ECO:0000313" key="2">
    <source>
        <dbReference type="EMBL" id="QYX30687.1"/>
    </source>
</evidence>
<sequence length="142" mass="16270">MSIKLLTVSHSYFAVLNHQEEVAQVAFRILQTLEKPFHLHGIDRFFIKELARDAKVAHIIKAIVDLGRSLGLRLIAEGVEKPEELDFLKSINCDDVQGYLFYKPLSAQPATELIKEGVRSSRSQEIRNRLSIINYQLSNFNF</sequence>